<name>A0A7Z9A4R7_9MICC</name>
<accession>A0A7Z9A4R7</accession>
<dbReference type="Proteomes" id="UP000282386">
    <property type="component" value="Chromosome"/>
</dbReference>
<gene>
    <name evidence="1" type="ORF">NCTC10207_02184</name>
</gene>
<organism evidence="1 2">
    <name type="scientific">Rothia aeria</name>
    <dbReference type="NCBI Taxonomy" id="172042"/>
    <lineage>
        <taxon>Bacteria</taxon>
        <taxon>Bacillati</taxon>
        <taxon>Actinomycetota</taxon>
        <taxon>Actinomycetes</taxon>
        <taxon>Micrococcales</taxon>
        <taxon>Micrococcaceae</taxon>
        <taxon>Rothia</taxon>
    </lineage>
</organism>
<dbReference type="EMBL" id="LR134479">
    <property type="protein sequence ID" value="VEI24644.1"/>
    <property type="molecule type" value="Genomic_DNA"/>
</dbReference>
<reference evidence="1 2" key="1">
    <citation type="submission" date="2018-12" db="EMBL/GenBank/DDBJ databases">
        <authorList>
            <consortium name="Pathogen Informatics"/>
        </authorList>
    </citation>
    <scope>NUCLEOTIDE SEQUENCE [LARGE SCALE GENOMIC DNA]</scope>
    <source>
        <strain evidence="1 2">NCTC10207</strain>
    </source>
</reference>
<dbReference type="AlphaFoldDB" id="A0A7Z9A4R7"/>
<sequence>MEASSKKLQDKLSMLHATKMTEKLIGINLLSVSADSPYNTEWISDFDINDIYKENPRFRFPYGVHIDSLAESLDFICAPQNEFLIIYYDYSPIYISFQITNLAEFLKSYAKEQKSLDITLFCLNQCEVIDIFIEENDIEVRVMPIFDY</sequence>
<evidence type="ECO:0000313" key="2">
    <source>
        <dbReference type="Proteomes" id="UP000282386"/>
    </source>
</evidence>
<evidence type="ECO:0000313" key="1">
    <source>
        <dbReference type="EMBL" id="VEI24644.1"/>
    </source>
</evidence>
<dbReference type="RefSeq" id="WP_126500655.1">
    <property type="nucleotide sequence ID" value="NZ_LR134479.1"/>
</dbReference>
<protein>
    <submittedName>
        <fullName evidence="1">Uncharacterized protein</fullName>
    </submittedName>
</protein>
<proteinExistence type="predicted"/>